<dbReference type="EC" id="2.4.2.43" evidence="4 19"/>
<feature type="transmembrane region" description="Helical" evidence="19">
    <location>
        <begin position="395"/>
        <end position="414"/>
    </location>
</feature>
<feature type="transmembrane region" description="Helical" evidence="19">
    <location>
        <begin position="276"/>
        <end position="302"/>
    </location>
</feature>
<comment type="pathway">
    <text evidence="2 19">Lipopolysaccharide metabolism; 4-amino-4-deoxy-beta-L-arabinose-lipid A biosynthesis.</text>
</comment>
<dbReference type="InterPro" id="IPR022839">
    <property type="entry name" value="ArnT"/>
</dbReference>
<evidence type="ECO:0000256" key="12">
    <source>
        <dbReference type="ARBA" id="ARBA00022692"/>
    </source>
</evidence>
<keyword evidence="12 19" id="KW-0812">Transmembrane</keyword>
<dbReference type="PANTHER" id="PTHR33908:SF3">
    <property type="entry name" value="UNDECAPRENYL PHOSPHATE-ALPHA-4-AMINO-4-DEOXY-L-ARABINOSE ARABINOSYL TRANSFERASE"/>
    <property type="match status" value="1"/>
</dbReference>
<accession>A0A423IFR9</accession>
<dbReference type="PANTHER" id="PTHR33908">
    <property type="entry name" value="MANNOSYLTRANSFERASE YKCB-RELATED"/>
    <property type="match status" value="1"/>
</dbReference>
<evidence type="ECO:0000256" key="11">
    <source>
        <dbReference type="ARBA" id="ARBA00022679"/>
    </source>
</evidence>
<feature type="transmembrane region" description="Helical" evidence="19">
    <location>
        <begin position="223"/>
        <end position="246"/>
    </location>
</feature>
<gene>
    <name evidence="19" type="primary">arnT</name>
    <name evidence="21" type="ORF">BK660_00985</name>
</gene>
<dbReference type="NCBIfam" id="NF009784">
    <property type="entry name" value="PRK13279.1"/>
    <property type="match status" value="1"/>
</dbReference>
<feature type="transmembrane region" description="Helical" evidence="19">
    <location>
        <begin position="24"/>
        <end position="48"/>
    </location>
</feature>
<evidence type="ECO:0000313" key="21">
    <source>
        <dbReference type="EMBL" id="RON24277.1"/>
    </source>
</evidence>
<evidence type="ECO:0000256" key="15">
    <source>
        <dbReference type="ARBA" id="ARBA00023098"/>
    </source>
</evidence>
<feature type="transmembrane region" description="Helical" evidence="19">
    <location>
        <begin position="421"/>
        <end position="441"/>
    </location>
</feature>
<evidence type="ECO:0000256" key="10">
    <source>
        <dbReference type="ARBA" id="ARBA00022676"/>
    </source>
</evidence>
<keyword evidence="8" id="KW-0997">Cell inner membrane</keyword>
<evidence type="ECO:0000256" key="5">
    <source>
        <dbReference type="ARBA" id="ARBA00015532"/>
    </source>
</evidence>
<dbReference type="GO" id="GO:0006493">
    <property type="term" value="P:protein O-linked glycosylation"/>
    <property type="evidence" value="ECO:0007669"/>
    <property type="project" value="InterPro"/>
</dbReference>
<keyword evidence="6 19" id="KW-1003">Cell membrane</keyword>
<evidence type="ECO:0000256" key="19">
    <source>
        <dbReference type="HAMAP-Rule" id="MF_01165"/>
    </source>
</evidence>
<dbReference type="GO" id="GO:0010041">
    <property type="term" value="P:response to iron(III) ion"/>
    <property type="evidence" value="ECO:0007669"/>
    <property type="project" value="TreeGrafter"/>
</dbReference>
<dbReference type="Proteomes" id="UP000285636">
    <property type="component" value="Unassembled WGS sequence"/>
</dbReference>
<dbReference type="HAMAP" id="MF_01165">
    <property type="entry name" value="ArnT_transfer"/>
    <property type="match status" value="1"/>
</dbReference>
<keyword evidence="9 19" id="KW-0441">Lipid A biosynthesis</keyword>
<dbReference type="Pfam" id="PF02366">
    <property type="entry name" value="PMT"/>
    <property type="match status" value="1"/>
</dbReference>
<evidence type="ECO:0000256" key="1">
    <source>
        <dbReference type="ARBA" id="ARBA00004429"/>
    </source>
</evidence>
<evidence type="ECO:0000313" key="22">
    <source>
        <dbReference type="Proteomes" id="UP000285636"/>
    </source>
</evidence>
<dbReference type="RefSeq" id="WP_123431680.1">
    <property type="nucleotide sequence ID" value="NZ_MOBK01000001.1"/>
</dbReference>
<keyword evidence="14 19" id="KW-1133">Transmembrane helix</keyword>
<evidence type="ECO:0000256" key="16">
    <source>
        <dbReference type="ARBA" id="ARBA00023136"/>
    </source>
</evidence>
<feature type="domain" description="ArnT-like N-terminal" evidence="20">
    <location>
        <begin position="25"/>
        <end position="256"/>
    </location>
</feature>
<evidence type="ECO:0000256" key="18">
    <source>
        <dbReference type="ARBA" id="ARBA00034054"/>
    </source>
</evidence>
<sequence>MTSLHPLPLSAGQLTCARAPIDRWLVPGLLLAFVVFYLLPLVTHGLWIPDEARYGQISQEMLLSGNWVAPHFMGIRYFEKPIAGYWMIAIGQAIFGDNLFGVRIASAVSTGLSVWLTYLIARRLWNDPRKSAASALLYMSFGLIAGQAGYANLDPQFTLWVNLSLVSLWFAIDSPTSRNKAGAWALMGFACGMGFMTKGFLAWLLPVLIALPYMVWQRRMGELLRYGSLTVLVAVAVCLPWVLAIAHREPDFWNFFFWNEHVRRFAADDAQHARPWWFYLPLLVASSLPWAALLPSTFINAWNQKRQPAIAFMLLWLLLPLAFFSLSSGKLPTYIMPCLLPLALLMGHTVMEQLNQGRGRSIRINGVINISVGTAALIALLYMQTSKEIYENTEMFSLSLVFIVLIGWIISNALQVMRPLTFWAMPAIGIWLLVALVPAAMPSQIVNSKMPDQFIAEHFDALAQTSSLLSNDLGAASALSWRLKRPQVDLFNTVGELKYGLTDPAMDSRKVTKDSVGKWMTEARKKGAVGVVMRVNSVQEVEEVELLPIDGVRYRRGNLQILIFPKSGPESVSANVQTGNPS</sequence>
<keyword evidence="13 19" id="KW-0448">Lipopolysaccharide biosynthesis</keyword>
<dbReference type="AlphaFoldDB" id="A0A423IFR9"/>
<reference evidence="21 22" key="1">
    <citation type="submission" date="2016-10" db="EMBL/GenBank/DDBJ databases">
        <title>Comparative genome analysis of multiple Pseudomonas spp. focuses on biocontrol and plant growth promoting traits.</title>
        <authorList>
            <person name="Tao X.-Y."/>
            <person name="Taylor C.G."/>
        </authorList>
    </citation>
    <scope>NUCLEOTIDE SEQUENCE [LARGE SCALE GENOMIC DNA]</scope>
    <source>
        <strain evidence="21 22">38D7</strain>
    </source>
</reference>
<comment type="subcellular location">
    <subcellularLocation>
        <location evidence="1">Cell inner membrane</location>
        <topology evidence="1">Multi-pass membrane protein</topology>
    </subcellularLocation>
    <subcellularLocation>
        <location evidence="19">Cell membrane</location>
        <topology evidence="19">Multi-pass membrane protein</topology>
    </subcellularLocation>
</comment>
<dbReference type="EMBL" id="MOBK01000001">
    <property type="protein sequence ID" value="RON24277.1"/>
    <property type="molecule type" value="Genomic_DNA"/>
</dbReference>
<comment type="function">
    <text evidence="17 19">Catalyzes the transfer of the L-Ara4N moiety of the glycolipid undecaprenyl phosphate-alpha-L-Ara4N to lipid A. The modified arabinose is attached to lipid A and is required for resistance to polymyxin and cationic antimicrobial peptides.</text>
</comment>
<comment type="similarity">
    <text evidence="3 19">Belongs to the glycosyltransferase 83 family.</text>
</comment>
<feature type="transmembrane region" description="Helical" evidence="19">
    <location>
        <begin position="184"/>
        <end position="211"/>
    </location>
</feature>
<evidence type="ECO:0000256" key="3">
    <source>
        <dbReference type="ARBA" id="ARBA00010814"/>
    </source>
</evidence>
<comment type="catalytic activity">
    <reaction evidence="18 19">
        <text>4-amino-4-deoxy-alpha-L-arabinopyranosyl di-trans,octa-cis-undecaprenyl phosphate + lipid IVA = lipid IIA + di-trans,octa-cis-undecaprenyl phosphate.</text>
        <dbReference type="EC" id="2.4.2.43"/>
    </reaction>
</comment>
<evidence type="ECO:0000256" key="13">
    <source>
        <dbReference type="ARBA" id="ARBA00022985"/>
    </source>
</evidence>
<proteinExistence type="inferred from homology"/>
<organism evidence="21 22">
    <name type="scientific">Pseudomonas brassicacearum</name>
    <dbReference type="NCBI Taxonomy" id="930166"/>
    <lineage>
        <taxon>Bacteria</taxon>
        <taxon>Pseudomonadati</taxon>
        <taxon>Pseudomonadota</taxon>
        <taxon>Gammaproteobacteria</taxon>
        <taxon>Pseudomonadales</taxon>
        <taxon>Pseudomonadaceae</taxon>
        <taxon>Pseudomonas</taxon>
    </lineage>
</organism>
<dbReference type="GO" id="GO:0009245">
    <property type="term" value="P:lipid A biosynthetic process"/>
    <property type="evidence" value="ECO:0007669"/>
    <property type="project" value="UniProtKB-UniRule"/>
</dbReference>
<evidence type="ECO:0000256" key="7">
    <source>
        <dbReference type="ARBA" id="ARBA00022516"/>
    </source>
</evidence>
<dbReference type="UniPathway" id="UPA00037"/>
<evidence type="ECO:0000256" key="4">
    <source>
        <dbReference type="ARBA" id="ARBA00012056"/>
    </source>
</evidence>
<evidence type="ECO:0000259" key="20">
    <source>
        <dbReference type="Pfam" id="PF02366"/>
    </source>
</evidence>
<feature type="transmembrane region" description="Helical" evidence="19">
    <location>
        <begin position="132"/>
        <end position="150"/>
    </location>
</feature>
<feature type="transmembrane region" description="Helical" evidence="19">
    <location>
        <begin position="333"/>
        <end position="350"/>
    </location>
</feature>
<keyword evidence="15 19" id="KW-0443">Lipid metabolism</keyword>
<keyword evidence="16 19" id="KW-0472">Membrane</keyword>
<evidence type="ECO:0000256" key="8">
    <source>
        <dbReference type="ARBA" id="ARBA00022519"/>
    </source>
</evidence>
<dbReference type="GO" id="GO:0103015">
    <property type="term" value="F:4-amino-4-deoxy-L-arabinose transferase activity"/>
    <property type="evidence" value="ECO:0007669"/>
    <property type="project" value="UniProtKB-EC"/>
</dbReference>
<evidence type="ECO:0000256" key="17">
    <source>
        <dbReference type="ARBA" id="ARBA00025446"/>
    </source>
</evidence>
<comment type="caution">
    <text evidence="21">The sequence shown here is derived from an EMBL/GenBank/DDBJ whole genome shotgun (WGS) entry which is preliminary data.</text>
</comment>
<keyword evidence="11 19" id="KW-0808">Transferase</keyword>
<feature type="transmembrane region" description="Helical" evidence="19">
    <location>
        <begin position="100"/>
        <end position="120"/>
    </location>
</feature>
<feature type="transmembrane region" description="Helical" evidence="19">
    <location>
        <begin position="362"/>
        <end position="383"/>
    </location>
</feature>
<evidence type="ECO:0000256" key="14">
    <source>
        <dbReference type="ARBA" id="ARBA00022989"/>
    </source>
</evidence>
<evidence type="ECO:0000256" key="9">
    <source>
        <dbReference type="ARBA" id="ARBA00022556"/>
    </source>
</evidence>
<protein>
    <recommendedName>
        <fullName evidence="5 19">Undecaprenyl phosphate-alpha-4-amino-4-deoxy-L-arabinose arabinosyl transferase</fullName>
        <ecNumber evidence="4 19">2.4.2.43</ecNumber>
    </recommendedName>
    <alternativeName>
        <fullName evidence="19">4-amino-4-deoxy-L-arabinose lipid A transferase</fullName>
    </alternativeName>
    <alternativeName>
        <fullName evidence="19">Lipid IV(A) 4-amino-4-deoxy-L-arabinosyltransferase</fullName>
    </alternativeName>
    <alternativeName>
        <fullName evidence="19">Undecaprenyl phosphate-alpha-L-Ara4N transferase</fullName>
    </alternativeName>
</protein>
<dbReference type="GO" id="GO:0000030">
    <property type="term" value="F:mannosyltransferase activity"/>
    <property type="evidence" value="ECO:0007669"/>
    <property type="project" value="InterPro"/>
</dbReference>
<evidence type="ECO:0000256" key="2">
    <source>
        <dbReference type="ARBA" id="ARBA00005200"/>
    </source>
</evidence>
<dbReference type="InterPro" id="IPR003342">
    <property type="entry name" value="ArnT-like_N"/>
</dbReference>
<keyword evidence="10 19" id="KW-0328">Glycosyltransferase</keyword>
<dbReference type="InterPro" id="IPR050297">
    <property type="entry name" value="LipidA_mod_glycosyltrf_83"/>
</dbReference>
<keyword evidence="7 19" id="KW-0444">Lipid biosynthesis</keyword>
<evidence type="ECO:0000256" key="6">
    <source>
        <dbReference type="ARBA" id="ARBA00022475"/>
    </source>
</evidence>
<dbReference type="GO" id="GO:0009103">
    <property type="term" value="P:lipopolysaccharide biosynthetic process"/>
    <property type="evidence" value="ECO:0007669"/>
    <property type="project" value="UniProtKB-KW"/>
</dbReference>
<name>A0A423IFR9_9PSED</name>
<feature type="transmembrane region" description="Helical" evidence="19">
    <location>
        <begin position="309"/>
        <end position="327"/>
    </location>
</feature>
<dbReference type="GO" id="GO:0005886">
    <property type="term" value="C:plasma membrane"/>
    <property type="evidence" value="ECO:0007669"/>
    <property type="project" value="UniProtKB-SubCell"/>
</dbReference>